<gene>
    <name evidence="2" type="ORF">DPMN_143974</name>
</gene>
<feature type="non-terminal residue" evidence="2">
    <location>
        <position position="137"/>
    </location>
</feature>
<reference evidence="2" key="1">
    <citation type="journal article" date="2019" name="bioRxiv">
        <title>The Genome of the Zebra Mussel, Dreissena polymorpha: A Resource for Invasive Species Research.</title>
        <authorList>
            <person name="McCartney M.A."/>
            <person name="Auch B."/>
            <person name="Kono T."/>
            <person name="Mallez S."/>
            <person name="Zhang Y."/>
            <person name="Obille A."/>
            <person name="Becker A."/>
            <person name="Abrahante J.E."/>
            <person name="Garbe J."/>
            <person name="Badalamenti J.P."/>
            <person name="Herman A."/>
            <person name="Mangelson H."/>
            <person name="Liachko I."/>
            <person name="Sullivan S."/>
            <person name="Sone E.D."/>
            <person name="Koren S."/>
            <person name="Silverstein K.A.T."/>
            <person name="Beckman K.B."/>
            <person name="Gohl D.M."/>
        </authorList>
    </citation>
    <scope>NUCLEOTIDE SEQUENCE</scope>
    <source>
        <strain evidence="2">Duluth1</strain>
        <tissue evidence="2">Whole animal</tissue>
    </source>
</reference>
<keyword evidence="3" id="KW-1185">Reference proteome</keyword>
<dbReference type="EMBL" id="JAIWYP010000006">
    <property type="protein sequence ID" value="KAH3815451.1"/>
    <property type="molecule type" value="Genomic_DNA"/>
</dbReference>
<keyword evidence="1" id="KW-0812">Transmembrane</keyword>
<accession>A0A9D4JK63</accession>
<dbReference type="Proteomes" id="UP000828390">
    <property type="component" value="Unassembled WGS sequence"/>
</dbReference>
<keyword evidence="1" id="KW-1133">Transmembrane helix</keyword>
<protein>
    <submittedName>
        <fullName evidence="2">Uncharacterized protein</fullName>
    </submittedName>
</protein>
<evidence type="ECO:0000256" key="1">
    <source>
        <dbReference type="SAM" id="Phobius"/>
    </source>
</evidence>
<comment type="caution">
    <text evidence="2">The sequence shown here is derived from an EMBL/GenBank/DDBJ whole genome shotgun (WGS) entry which is preliminary data.</text>
</comment>
<proteinExistence type="predicted"/>
<name>A0A9D4JK63_DREPO</name>
<feature type="transmembrane region" description="Helical" evidence="1">
    <location>
        <begin position="26"/>
        <end position="44"/>
    </location>
</feature>
<dbReference type="AlphaFoldDB" id="A0A9D4JK63"/>
<sequence>EEIRYIWRKKILSATVAVSWVLGPRFVYLVVMTTVSLVGIHLRARQLYICLPLLEYCSKLKGRWLSTSMNLAFDVYPRIFTYSVVITPALLGSPLRPEKLFPCIPYIYSFVLRSIHFGLLYQVFNFAETRIVLLRLE</sequence>
<keyword evidence="1" id="KW-0472">Membrane</keyword>
<feature type="non-terminal residue" evidence="2">
    <location>
        <position position="1"/>
    </location>
</feature>
<reference evidence="2" key="2">
    <citation type="submission" date="2020-11" db="EMBL/GenBank/DDBJ databases">
        <authorList>
            <person name="McCartney M.A."/>
            <person name="Auch B."/>
            <person name="Kono T."/>
            <person name="Mallez S."/>
            <person name="Becker A."/>
            <person name="Gohl D.M."/>
            <person name="Silverstein K.A.T."/>
            <person name="Koren S."/>
            <person name="Bechman K.B."/>
            <person name="Herman A."/>
            <person name="Abrahante J.E."/>
            <person name="Garbe J."/>
        </authorList>
    </citation>
    <scope>NUCLEOTIDE SEQUENCE</scope>
    <source>
        <strain evidence="2">Duluth1</strain>
        <tissue evidence="2">Whole animal</tissue>
    </source>
</reference>
<evidence type="ECO:0000313" key="3">
    <source>
        <dbReference type="Proteomes" id="UP000828390"/>
    </source>
</evidence>
<evidence type="ECO:0000313" key="2">
    <source>
        <dbReference type="EMBL" id="KAH3815451.1"/>
    </source>
</evidence>
<organism evidence="2 3">
    <name type="scientific">Dreissena polymorpha</name>
    <name type="common">Zebra mussel</name>
    <name type="synonym">Mytilus polymorpha</name>
    <dbReference type="NCBI Taxonomy" id="45954"/>
    <lineage>
        <taxon>Eukaryota</taxon>
        <taxon>Metazoa</taxon>
        <taxon>Spiralia</taxon>
        <taxon>Lophotrochozoa</taxon>
        <taxon>Mollusca</taxon>
        <taxon>Bivalvia</taxon>
        <taxon>Autobranchia</taxon>
        <taxon>Heteroconchia</taxon>
        <taxon>Euheterodonta</taxon>
        <taxon>Imparidentia</taxon>
        <taxon>Neoheterodontei</taxon>
        <taxon>Myida</taxon>
        <taxon>Dreissenoidea</taxon>
        <taxon>Dreissenidae</taxon>
        <taxon>Dreissena</taxon>
    </lineage>
</organism>